<dbReference type="InterPro" id="IPR036390">
    <property type="entry name" value="WH_DNA-bd_sf"/>
</dbReference>
<dbReference type="InterPro" id="IPR042197">
    <property type="entry name" value="Apaf_helical"/>
</dbReference>
<reference evidence="6 7" key="1">
    <citation type="journal article" date="2023" name="G3 (Bethesda)">
        <title>A haplotype-resolved chromosome-scale genome for Quercus rubra L. provides insights into the genetics of adaptive traits for red oak species.</title>
        <authorList>
            <person name="Kapoor B."/>
            <person name="Jenkins J."/>
            <person name="Schmutz J."/>
            <person name="Zhebentyayeva T."/>
            <person name="Kuelheim C."/>
            <person name="Coggeshall M."/>
            <person name="Heim C."/>
            <person name="Lasky J.R."/>
            <person name="Leites L."/>
            <person name="Islam-Faridi N."/>
            <person name="Romero-Severson J."/>
            <person name="DeLeo V.L."/>
            <person name="Lucas S.M."/>
            <person name="Lazic D."/>
            <person name="Gailing O."/>
            <person name="Carlson J."/>
            <person name="Staton M."/>
        </authorList>
    </citation>
    <scope>NUCLEOTIDE SEQUENCE [LARGE SCALE GENOMIC DNA]</scope>
    <source>
        <strain evidence="6">Pseudo-F2</strain>
    </source>
</reference>
<organism evidence="6 7">
    <name type="scientific">Quercus rubra</name>
    <name type="common">Northern red oak</name>
    <name type="synonym">Quercus borealis</name>
    <dbReference type="NCBI Taxonomy" id="3512"/>
    <lineage>
        <taxon>Eukaryota</taxon>
        <taxon>Viridiplantae</taxon>
        <taxon>Streptophyta</taxon>
        <taxon>Embryophyta</taxon>
        <taxon>Tracheophyta</taxon>
        <taxon>Spermatophyta</taxon>
        <taxon>Magnoliopsida</taxon>
        <taxon>eudicotyledons</taxon>
        <taxon>Gunneridae</taxon>
        <taxon>Pentapetalae</taxon>
        <taxon>rosids</taxon>
        <taxon>fabids</taxon>
        <taxon>Fagales</taxon>
        <taxon>Fagaceae</taxon>
        <taxon>Quercus</taxon>
    </lineage>
</organism>
<dbReference type="Pfam" id="PF01582">
    <property type="entry name" value="TIR"/>
    <property type="match status" value="1"/>
</dbReference>
<keyword evidence="2" id="KW-0677">Repeat</keyword>
<dbReference type="Pfam" id="PF23282">
    <property type="entry name" value="WHD_ROQ1"/>
    <property type="match status" value="1"/>
</dbReference>
<dbReference type="PRINTS" id="PR00364">
    <property type="entry name" value="DISEASERSIST"/>
</dbReference>
<evidence type="ECO:0000259" key="5">
    <source>
        <dbReference type="PROSITE" id="PS50104"/>
    </source>
</evidence>
<comment type="caution">
    <text evidence="6">The sequence shown here is derived from an EMBL/GenBank/DDBJ whole genome shotgun (WGS) entry which is preliminary data.</text>
</comment>
<sequence>MALLPSSSCSSSSRFKEGKYDVFLSFRGEDTRKKFTDHLYTALKQRGISTFKDDEKLKRGTSIAPELLKAIEESRFAVIILSRDYASSKWCLIELTKIIECMEKTRLVVLPIFHYVDPSDVRNHKGTFAEAFDKHEKSFEENMRNIETWKAALTKVANLAGWDLKDKYESKVIQEIVGRICTELYHKFSSVCEDLVGMDSCVKQMLGSYLNEGLGGVRFVGICGMGGMGKTTLAQEIYRRISEDFEGSSFIVNVREETKNKGLVSLQEQLLSEILMESEIKIWNVYEGINVIRNTLHNKKVFIVLDDVDGEQQLRALAGKHDWFGVGSRIIVTSRDSHFLQTNGVDDVYKIKGLNDDEALKLFSWSAFKKPHPKENYVDLSKDFVNYAKGLPLALKVVGSSLYAKERNEWISALEKLKEESNGTILDILQISFDGLTNSEKGLFLDIACFFKGKKKDRISDILKSFGYYPDYSIGVLEGKSLITIESGIFRMHDLLQQMGQEIVRRESPREPGGRSRLWIYKDVIRVLKNNIETDAVEGIILKLPIQKMEHLHVEA</sequence>
<evidence type="ECO:0000256" key="1">
    <source>
        <dbReference type="ARBA" id="ARBA00022614"/>
    </source>
</evidence>
<dbReference type="Gene3D" id="3.40.50.10140">
    <property type="entry name" value="Toll/interleukin-1 receptor homology (TIR) domain"/>
    <property type="match status" value="1"/>
</dbReference>
<dbReference type="SUPFAM" id="SSF46785">
    <property type="entry name" value="Winged helix' DNA-binding domain"/>
    <property type="match status" value="1"/>
</dbReference>
<dbReference type="FunFam" id="3.40.50.10140:FF:000007">
    <property type="entry name" value="Disease resistance protein (TIR-NBS-LRR class)"/>
    <property type="match status" value="1"/>
</dbReference>
<dbReference type="SUPFAM" id="SSF52200">
    <property type="entry name" value="Toll/Interleukin receptor TIR domain"/>
    <property type="match status" value="1"/>
</dbReference>
<dbReference type="PANTHER" id="PTHR11017:SF559">
    <property type="entry name" value="DISEASE RESISTANCE PROTEIN CHL1"/>
    <property type="match status" value="1"/>
</dbReference>
<dbReference type="PANTHER" id="PTHR11017">
    <property type="entry name" value="LEUCINE-RICH REPEAT-CONTAINING PROTEIN"/>
    <property type="match status" value="1"/>
</dbReference>
<dbReference type="GO" id="GO:0006952">
    <property type="term" value="P:defense response"/>
    <property type="evidence" value="ECO:0007669"/>
    <property type="project" value="UniProtKB-KW"/>
</dbReference>
<keyword evidence="3" id="KW-0611">Plant defense</keyword>
<dbReference type="Gene3D" id="1.10.8.430">
    <property type="entry name" value="Helical domain of apoptotic protease-activating factors"/>
    <property type="match status" value="1"/>
</dbReference>
<evidence type="ECO:0000256" key="3">
    <source>
        <dbReference type="ARBA" id="ARBA00022821"/>
    </source>
</evidence>
<dbReference type="AlphaFoldDB" id="A0AAN7IJ39"/>
<dbReference type="GO" id="GO:0007165">
    <property type="term" value="P:signal transduction"/>
    <property type="evidence" value="ECO:0007669"/>
    <property type="project" value="InterPro"/>
</dbReference>
<dbReference type="PROSITE" id="PS50104">
    <property type="entry name" value="TIR"/>
    <property type="match status" value="1"/>
</dbReference>
<keyword evidence="4" id="KW-0520">NAD</keyword>
<feature type="non-terminal residue" evidence="6">
    <location>
        <position position="556"/>
    </location>
</feature>
<gene>
    <name evidence="6" type="ORF">RGQ29_031692</name>
</gene>
<keyword evidence="7" id="KW-1185">Reference proteome</keyword>
<dbReference type="Proteomes" id="UP001324115">
    <property type="component" value="Unassembled WGS sequence"/>
</dbReference>
<dbReference type="InterPro" id="IPR058192">
    <property type="entry name" value="WHD_ROQ1-like"/>
</dbReference>
<dbReference type="InterPro" id="IPR002182">
    <property type="entry name" value="NB-ARC"/>
</dbReference>
<keyword evidence="1" id="KW-0433">Leucine-rich repeat</keyword>
<protein>
    <recommendedName>
        <fullName evidence="5">TIR domain-containing protein</fullName>
    </recommendedName>
</protein>
<dbReference type="InterPro" id="IPR035897">
    <property type="entry name" value="Toll_tir_struct_dom_sf"/>
</dbReference>
<accession>A0AAN7IJ39</accession>
<feature type="domain" description="TIR" evidence="5">
    <location>
        <begin position="18"/>
        <end position="184"/>
    </location>
</feature>
<name>A0AAN7IJ39_QUERU</name>
<evidence type="ECO:0000256" key="2">
    <source>
        <dbReference type="ARBA" id="ARBA00022737"/>
    </source>
</evidence>
<dbReference type="Gene3D" id="3.40.50.300">
    <property type="entry name" value="P-loop containing nucleotide triphosphate hydrolases"/>
    <property type="match status" value="1"/>
</dbReference>
<evidence type="ECO:0000313" key="6">
    <source>
        <dbReference type="EMBL" id="KAK4573840.1"/>
    </source>
</evidence>
<dbReference type="GO" id="GO:0043531">
    <property type="term" value="F:ADP binding"/>
    <property type="evidence" value="ECO:0007669"/>
    <property type="project" value="InterPro"/>
</dbReference>
<dbReference type="InterPro" id="IPR027417">
    <property type="entry name" value="P-loop_NTPase"/>
</dbReference>
<dbReference type="InterPro" id="IPR044974">
    <property type="entry name" value="Disease_R_plants"/>
</dbReference>
<dbReference type="SMART" id="SM00255">
    <property type="entry name" value="TIR"/>
    <property type="match status" value="1"/>
</dbReference>
<dbReference type="EMBL" id="JAXUIC010000009">
    <property type="protein sequence ID" value="KAK4573840.1"/>
    <property type="molecule type" value="Genomic_DNA"/>
</dbReference>
<dbReference type="SUPFAM" id="SSF52540">
    <property type="entry name" value="P-loop containing nucleoside triphosphate hydrolases"/>
    <property type="match status" value="1"/>
</dbReference>
<dbReference type="Pfam" id="PF00931">
    <property type="entry name" value="NB-ARC"/>
    <property type="match status" value="1"/>
</dbReference>
<proteinExistence type="predicted"/>
<dbReference type="InterPro" id="IPR000157">
    <property type="entry name" value="TIR_dom"/>
</dbReference>
<evidence type="ECO:0000313" key="7">
    <source>
        <dbReference type="Proteomes" id="UP001324115"/>
    </source>
</evidence>
<evidence type="ECO:0000256" key="4">
    <source>
        <dbReference type="ARBA" id="ARBA00023027"/>
    </source>
</evidence>